<accession>A0A5C6CWT5</accession>
<evidence type="ECO:0000313" key="2">
    <source>
        <dbReference type="Proteomes" id="UP000319143"/>
    </source>
</evidence>
<dbReference type="EMBL" id="SJPV01000027">
    <property type="protein sequence ID" value="TWU28878.1"/>
    <property type="molecule type" value="Genomic_DNA"/>
</dbReference>
<sequence>MTQDWAGMHVDRTKLKGHLALPFLLIVNSMILWHPCQGQTLVDPSTDHDLVQCVTPCDDWLMLDSGNADAQQVRGCQDQAYRPIASSAALDSLAWKKGPWQITPYGYLTGEVIAASSAISARPFILFVNNDIGTDEKQFTVHGQTTALGVDIKGPKVGALQSGGNVLINFLGDRPILNQSTPFLLRAYGQLVNEDWRFGFGVAPDIFGARTPTTVNFGGNLQAGNIAAFRGQLRVDRFIQVADNVRWTTMGAISQQVVTDFTNDPGAIGTDNGWPNIEGRLLLGLGEFKAGESPFEIGVAGVIGETRAIGLNDRNVSNTWGVSIDGLIDLGRWGASFEAFTGEAIGTYNAAIGQSLNPENGEPIATVGGFAEVWCKPADRLFWHIGYGTDDPNNQDLGRILDSTGAPIAGQKSRNTVVWTNWMWNVTDSFQLDFEVSYRETDYIAPSVSNDAMIYHFRTRLTF</sequence>
<evidence type="ECO:0000313" key="1">
    <source>
        <dbReference type="EMBL" id="TWU28878.1"/>
    </source>
</evidence>
<organism evidence="1 2">
    <name type="scientific">Novipirellula artificiosorum</name>
    <dbReference type="NCBI Taxonomy" id="2528016"/>
    <lineage>
        <taxon>Bacteria</taxon>
        <taxon>Pseudomonadati</taxon>
        <taxon>Planctomycetota</taxon>
        <taxon>Planctomycetia</taxon>
        <taxon>Pirellulales</taxon>
        <taxon>Pirellulaceae</taxon>
        <taxon>Novipirellula</taxon>
    </lineage>
</organism>
<proteinExistence type="predicted"/>
<dbReference type="Proteomes" id="UP000319143">
    <property type="component" value="Unassembled WGS sequence"/>
</dbReference>
<gene>
    <name evidence="1" type="ORF">Poly41_68290</name>
</gene>
<dbReference type="AlphaFoldDB" id="A0A5C6CWT5"/>
<dbReference type="RefSeq" id="WP_146531482.1">
    <property type="nucleotide sequence ID" value="NZ_SJPV01000027.1"/>
</dbReference>
<keyword evidence="2" id="KW-1185">Reference proteome</keyword>
<dbReference type="OrthoDB" id="253888at2"/>
<evidence type="ECO:0008006" key="3">
    <source>
        <dbReference type="Google" id="ProtNLM"/>
    </source>
</evidence>
<reference evidence="1 2" key="1">
    <citation type="submission" date="2019-02" db="EMBL/GenBank/DDBJ databases">
        <title>Deep-cultivation of Planctomycetes and their phenomic and genomic characterization uncovers novel biology.</title>
        <authorList>
            <person name="Wiegand S."/>
            <person name="Jogler M."/>
            <person name="Boedeker C."/>
            <person name="Pinto D."/>
            <person name="Vollmers J."/>
            <person name="Rivas-Marin E."/>
            <person name="Kohn T."/>
            <person name="Peeters S.H."/>
            <person name="Heuer A."/>
            <person name="Rast P."/>
            <person name="Oberbeckmann S."/>
            <person name="Bunk B."/>
            <person name="Jeske O."/>
            <person name="Meyerdierks A."/>
            <person name="Storesund J.E."/>
            <person name="Kallscheuer N."/>
            <person name="Luecker S."/>
            <person name="Lage O.M."/>
            <person name="Pohl T."/>
            <person name="Merkel B.J."/>
            <person name="Hornburger P."/>
            <person name="Mueller R.-W."/>
            <person name="Bruemmer F."/>
            <person name="Labrenz M."/>
            <person name="Spormann A.M."/>
            <person name="Op Den Camp H."/>
            <person name="Overmann J."/>
            <person name="Amann R."/>
            <person name="Jetten M.S.M."/>
            <person name="Mascher T."/>
            <person name="Medema M.H."/>
            <person name="Devos D.P."/>
            <person name="Kaster A.-K."/>
            <person name="Ovreas L."/>
            <person name="Rohde M."/>
            <person name="Galperin M.Y."/>
            <person name="Jogler C."/>
        </authorList>
    </citation>
    <scope>NUCLEOTIDE SEQUENCE [LARGE SCALE GENOMIC DNA]</scope>
    <source>
        <strain evidence="1 2">Poly41</strain>
    </source>
</reference>
<dbReference type="SUPFAM" id="SSF56935">
    <property type="entry name" value="Porins"/>
    <property type="match status" value="1"/>
</dbReference>
<name>A0A5C6CWT5_9BACT</name>
<protein>
    <recommendedName>
        <fullName evidence="3">Porin subfamily protein</fullName>
    </recommendedName>
</protein>
<comment type="caution">
    <text evidence="1">The sequence shown here is derived from an EMBL/GenBank/DDBJ whole genome shotgun (WGS) entry which is preliminary data.</text>
</comment>